<dbReference type="OrthoDB" id="2366053at2"/>
<evidence type="ECO:0008006" key="5">
    <source>
        <dbReference type="Google" id="ProtNLM"/>
    </source>
</evidence>
<dbReference type="InterPro" id="IPR007157">
    <property type="entry name" value="PspA_VIPP1"/>
</dbReference>
<dbReference type="AlphaFoldDB" id="A0A0A3JFN0"/>
<proteinExistence type="inferred from homology"/>
<protein>
    <recommendedName>
        <fullName evidence="5">Modulator protein</fullName>
    </recommendedName>
</protein>
<dbReference type="Proteomes" id="UP000030437">
    <property type="component" value="Unassembled WGS sequence"/>
</dbReference>
<keyword evidence="2" id="KW-0175">Coiled coil</keyword>
<dbReference type="eggNOG" id="COG1842">
    <property type="taxonomic scope" value="Bacteria"/>
</dbReference>
<dbReference type="RefSeq" id="WP_036153315.1">
    <property type="nucleotide sequence ID" value="NZ_AVCX01000008.1"/>
</dbReference>
<comment type="similarity">
    <text evidence="1">Belongs to the PspA/Vipp/IM30 family.</text>
</comment>
<dbReference type="Pfam" id="PF04012">
    <property type="entry name" value="PspA_IM30"/>
    <property type="match status" value="1"/>
</dbReference>
<name>A0A0A3JFN0_9BACI</name>
<evidence type="ECO:0000313" key="3">
    <source>
        <dbReference type="EMBL" id="KGR85817.1"/>
    </source>
</evidence>
<gene>
    <name evidence="3" type="ORF">CD32_08185</name>
</gene>
<keyword evidence="4" id="KW-1185">Reference proteome</keyword>
<dbReference type="PANTHER" id="PTHR31088">
    <property type="entry name" value="MEMBRANE-ASSOCIATED PROTEIN VIPP1, CHLOROPLASTIC"/>
    <property type="match status" value="1"/>
</dbReference>
<reference evidence="3 4" key="1">
    <citation type="submission" date="2014-02" db="EMBL/GenBank/DDBJ databases">
        <title>Draft genome sequence of Lysinibacillus odysseyi NBRC 100172.</title>
        <authorList>
            <person name="Zhang F."/>
            <person name="Wang G."/>
            <person name="Zhang L."/>
        </authorList>
    </citation>
    <scope>NUCLEOTIDE SEQUENCE [LARGE SCALE GENOMIC DNA]</scope>
    <source>
        <strain evidence="3 4">NBRC 100172</strain>
    </source>
</reference>
<evidence type="ECO:0000256" key="2">
    <source>
        <dbReference type="SAM" id="Coils"/>
    </source>
</evidence>
<accession>A0A0A3JFN0</accession>
<evidence type="ECO:0000256" key="1">
    <source>
        <dbReference type="ARBA" id="ARBA00043985"/>
    </source>
</evidence>
<evidence type="ECO:0000313" key="4">
    <source>
        <dbReference type="Proteomes" id="UP000030437"/>
    </source>
</evidence>
<organism evidence="3 4">
    <name type="scientific">Lysinibacillus odysseyi 34hs-1 = NBRC 100172</name>
    <dbReference type="NCBI Taxonomy" id="1220589"/>
    <lineage>
        <taxon>Bacteria</taxon>
        <taxon>Bacillati</taxon>
        <taxon>Bacillota</taxon>
        <taxon>Bacilli</taxon>
        <taxon>Bacillales</taxon>
        <taxon>Bacillaceae</taxon>
        <taxon>Lysinibacillus</taxon>
    </lineage>
</organism>
<dbReference type="EMBL" id="JPVP01000053">
    <property type="protein sequence ID" value="KGR85817.1"/>
    <property type="molecule type" value="Genomic_DNA"/>
</dbReference>
<dbReference type="PANTHER" id="PTHR31088:SF6">
    <property type="entry name" value="PHAGE SHOCK PROTEIN A"/>
    <property type="match status" value="1"/>
</dbReference>
<sequence>MNLLQRFINTAEAKLHEMFDSAERKNPISMLNQYVRQAEKETEKVGSLVVRQADLKHKIATELSQVEKKLQKRTEQLQLAQQSEEKDLIDFTLSEVEAYKTRVDLLEQSLAEATAEHANLERQFEQMKHRLQDMKVRQLQLMSKENVAHAHYRLEEASSKQADLHANKFGEATEYIERISLKLKNDYEITTFEQRLAALERKE</sequence>
<feature type="coiled-coil region" evidence="2">
    <location>
        <begin position="63"/>
        <end position="137"/>
    </location>
</feature>
<comment type="caution">
    <text evidence="3">The sequence shown here is derived from an EMBL/GenBank/DDBJ whole genome shotgun (WGS) entry which is preliminary data.</text>
</comment>
<dbReference type="STRING" id="1220589.CD32_08185"/>